<dbReference type="Pfam" id="PF04187">
    <property type="entry name" value="Cofac_haem_bdg"/>
    <property type="match status" value="1"/>
</dbReference>
<dbReference type="Gene3D" id="3.40.50.11550">
    <property type="match status" value="1"/>
</dbReference>
<proteinExistence type="predicted"/>
<dbReference type="RefSeq" id="WP_207293645.1">
    <property type="nucleotide sequence ID" value="NZ_CP071383.1"/>
</dbReference>
<dbReference type="CDD" id="cd14727">
    <property type="entry name" value="ChanN-like"/>
    <property type="match status" value="1"/>
</dbReference>
<dbReference type="EMBL" id="CP076838">
    <property type="protein sequence ID" value="QWW77829.1"/>
    <property type="molecule type" value="Genomic_DNA"/>
</dbReference>
<dbReference type="SUPFAM" id="SSF159501">
    <property type="entry name" value="EreA/ChaN-like"/>
    <property type="match status" value="1"/>
</dbReference>
<evidence type="ECO:0000313" key="3">
    <source>
        <dbReference type="Proteomes" id="UP000683497"/>
    </source>
</evidence>
<feature type="domain" description="Haem-binding uptake Tiki superfamily ChaN" evidence="1">
    <location>
        <begin position="54"/>
        <end position="248"/>
    </location>
</feature>
<dbReference type="PIRSF" id="PIRSF020419">
    <property type="entry name" value="Fe_uptake_reg_CjrA_prd"/>
    <property type="match status" value="1"/>
</dbReference>
<accession>A0ABX8JQJ2</accession>
<dbReference type="Gene3D" id="1.10.8.760">
    <property type="entry name" value="Haem-binding uptake, Tiki superfamily, ChaN, domain 2"/>
    <property type="match status" value="1"/>
</dbReference>
<gene>
    <name evidence="2" type="ORF">KQ929_11070</name>
</gene>
<dbReference type="InterPro" id="IPR007314">
    <property type="entry name" value="Cofac_haem-bd_dom"/>
</dbReference>
<dbReference type="Proteomes" id="UP000683497">
    <property type="component" value="Chromosome"/>
</dbReference>
<keyword evidence="3" id="KW-1185">Reference proteome</keyword>
<dbReference type="InterPro" id="IPR016773">
    <property type="entry name" value="Fe3_uptake_reg_CjrA_prd"/>
</dbReference>
<protein>
    <submittedName>
        <fullName evidence="2">ChaN family lipoprotein</fullName>
    </submittedName>
</protein>
<organism evidence="2 3">
    <name type="scientific">Leclercia pneumoniae</name>
    <dbReference type="NCBI Taxonomy" id="2815358"/>
    <lineage>
        <taxon>Bacteria</taxon>
        <taxon>Pseudomonadati</taxon>
        <taxon>Pseudomonadota</taxon>
        <taxon>Gammaproteobacteria</taxon>
        <taxon>Enterobacterales</taxon>
        <taxon>Enterobacteriaceae</taxon>
        <taxon>Leclercia</taxon>
    </lineage>
</organism>
<sequence length="284" mass="31369">MEYAFTSFLLCSALLLGGCHSLPTEKQPLSSIDTARASIRDTATGETLTPEQLFARLATAPMVIVGEEHTNVEHHRIENALLQNLNKRRPQGSVLLEMINSSQQEAVNRVKEATRSGTTVSSNRAAQALRWDPGWPWALYGELVMTALEGPYPLLAANISRQQVSELYTHPVFPAGEHASQPKVHEALSAIIWLMHDRKIEDDQMRAMIAIQQQRDRFMAEQLRKAPRPALLIAGGYHAAKDIGVPLHMADLHAEAPIVVMLTTDGTTVSAKQADFVWSVPVSR</sequence>
<evidence type="ECO:0000313" key="2">
    <source>
        <dbReference type="EMBL" id="QWW77829.1"/>
    </source>
</evidence>
<name>A0ABX8JQJ2_9ENTR</name>
<evidence type="ECO:0000259" key="1">
    <source>
        <dbReference type="Pfam" id="PF04187"/>
    </source>
</evidence>
<keyword evidence="2" id="KW-0449">Lipoprotein</keyword>
<reference evidence="2 3" key="1">
    <citation type="submission" date="2021-06" db="EMBL/GenBank/DDBJ databases">
        <title>Leclercia pneumoniae sp. nov.</title>
        <authorList>
            <person name="Hoenemann M."/>
            <person name="Viehweger A."/>
            <person name="Dietze N."/>
        </authorList>
    </citation>
    <scope>NUCLEOTIDE SEQUENCE [LARGE SCALE GENOMIC DNA]</scope>
    <source>
        <strain evidence="3">49125</strain>
    </source>
</reference>